<dbReference type="KEGG" id="mpro:BJP34_01915"/>
<feature type="transmembrane region" description="Helical" evidence="5">
    <location>
        <begin position="37"/>
        <end position="60"/>
    </location>
</feature>
<keyword evidence="4 5" id="KW-0472">Membrane</keyword>
<proteinExistence type="predicted"/>
<protein>
    <recommendedName>
        <fullName evidence="6">RDD domain-containing protein</fullName>
    </recommendedName>
</protein>
<dbReference type="EMBL" id="CP017599">
    <property type="protein sequence ID" value="AOW98366.1"/>
    <property type="molecule type" value="Genomic_DNA"/>
</dbReference>
<evidence type="ECO:0000313" key="8">
    <source>
        <dbReference type="Proteomes" id="UP000177870"/>
    </source>
</evidence>
<keyword evidence="2 5" id="KW-0812">Transmembrane</keyword>
<evidence type="ECO:0000256" key="4">
    <source>
        <dbReference type="ARBA" id="ARBA00023136"/>
    </source>
</evidence>
<dbReference type="AlphaFoldDB" id="A0A1D8TL98"/>
<dbReference type="PANTHER" id="PTHR38480">
    <property type="entry name" value="SLR0254 PROTEIN"/>
    <property type="match status" value="1"/>
</dbReference>
<accession>A0A1D8TL98</accession>
<gene>
    <name evidence="7" type="ORF">BJP34_01915</name>
</gene>
<evidence type="ECO:0000256" key="1">
    <source>
        <dbReference type="ARBA" id="ARBA00004141"/>
    </source>
</evidence>
<feature type="transmembrane region" description="Helical" evidence="5">
    <location>
        <begin position="80"/>
        <end position="104"/>
    </location>
</feature>
<sequence>MGKLKSTPTNFFNRVTIQTPESVELELTLAGIGSRAYALLIDYIVLGLILVVFLIAWGFLSSQLLELLDYFFGINELRLWLVAIYLFITFSIYIGYFVLFETLWQGQTPGKRYGKIRVIRDDARPVRLQQATLRALLRPVDDLWFLGVFLIIFSKGEKRLGDWLAGTLVVQEEQPIASASFKISDQAQALANQLQTEADLSPLQPEDFAMIREYLQRREAMTFQAKAKLSGQLADQVKDMIALEKVPSGVTANLFLEAVYLAYQQLSSQDY</sequence>
<organism evidence="7 8">
    <name type="scientific">Moorena producens PAL-8-15-08-1</name>
    <dbReference type="NCBI Taxonomy" id="1458985"/>
    <lineage>
        <taxon>Bacteria</taxon>
        <taxon>Bacillati</taxon>
        <taxon>Cyanobacteriota</taxon>
        <taxon>Cyanophyceae</taxon>
        <taxon>Coleofasciculales</taxon>
        <taxon>Coleofasciculaceae</taxon>
        <taxon>Moorena</taxon>
    </lineage>
</organism>
<evidence type="ECO:0000259" key="6">
    <source>
        <dbReference type="Pfam" id="PF06271"/>
    </source>
</evidence>
<dbReference type="Pfam" id="PF06271">
    <property type="entry name" value="RDD"/>
    <property type="match status" value="1"/>
</dbReference>
<feature type="domain" description="RDD" evidence="6">
    <location>
        <begin position="29"/>
        <end position="166"/>
    </location>
</feature>
<evidence type="ECO:0000256" key="3">
    <source>
        <dbReference type="ARBA" id="ARBA00022989"/>
    </source>
</evidence>
<evidence type="ECO:0000313" key="7">
    <source>
        <dbReference type="EMBL" id="AOW98366.1"/>
    </source>
</evidence>
<dbReference type="Proteomes" id="UP000177870">
    <property type="component" value="Chromosome"/>
</dbReference>
<dbReference type="RefSeq" id="WP_070390875.1">
    <property type="nucleotide sequence ID" value="NZ_CP017599.1"/>
</dbReference>
<dbReference type="GO" id="GO:0016020">
    <property type="term" value="C:membrane"/>
    <property type="evidence" value="ECO:0007669"/>
    <property type="project" value="UniProtKB-SubCell"/>
</dbReference>
<comment type="subcellular location">
    <subcellularLocation>
        <location evidence="1">Membrane</location>
        <topology evidence="1">Multi-pass membrane protein</topology>
    </subcellularLocation>
</comment>
<keyword evidence="3 5" id="KW-1133">Transmembrane helix</keyword>
<evidence type="ECO:0000256" key="2">
    <source>
        <dbReference type="ARBA" id="ARBA00022692"/>
    </source>
</evidence>
<dbReference type="InterPro" id="IPR010432">
    <property type="entry name" value="RDD"/>
</dbReference>
<dbReference type="OrthoDB" id="9787732at2"/>
<dbReference type="PANTHER" id="PTHR38480:SF1">
    <property type="entry name" value="SLR0254 PROTEIN"/>
    <property type="match status" value="1"/>
</dbReference>
<name>A0A1D8TL98_9CYAN</name>
<evidence type="ECO:0000256" key="5">
    <source>
        <dbReference type="SAM" id="Phobius"/>
    </source>
</evidence>
<dbReference type="STRING" id="1458985.BJP34_01915"/>
<reference evidence="8" key="1">
    <citation type="submission" date="2016-10" db="EMBL/GenBank/DDBJ databases">
        <title>Comparative genomics uncovers the prolific and rare metabolic potential of the cyanobacterial genus Moorea.</title>
        <authorList>
            <person name="Leao T."/>
            <person name="Castelao G."/>
            <person name="Korobeynikov A."/>
            <person name="Monroe E.A."/>
            <person name="Podell S."/>
            <person name="Glukhov E."/>
            <person name="Allen E."/>
            <person name="Gerwick W.H."/>
            <person name="Gerwick L."/>
        </authorList>
    </citation>
    <scope>NUCLEOTIDE SEQUENCE [LARGE SCALE GENOMIC DNA]</scope>
    <source>
        <strain evidence="8">PAL-8-15-08-1</strain>
    </source>
</reference>